<protein>
    <recommendedName>
        <fullName evidence="9">KOW domain-containing protein</fullName>
    </recommendedName>
</protein>
<gene>
    <name evidence="7" type="ORF">CHC_T00004339001</name>
</gene>
<evidence type="ECO:0000256" key="1">
    <source>
        <dbReference type="ARBA" id="ARBA00022814"/>
    </source>
</evidence>
<dbReference type="GO" id="GO:0006354">
    <property type="term" value="P:DNA-templated transcription elongation"/>
    <property type="evidence" value="ECO:0007669"/>
    <property type="project" value="InterPro"/>
</dbReference>
<keyword evidence="2" id="KW-0805">Transcription regulation</keyword>
<dbReference type="RefSeq" id="XP_005715788.1">
    <property type="nucleotide sequence ID" value="XM_005715731.1"/>
</dbReference>
<dbReference type="SMART" id="SM00739">
    <property type="entry name" value="KOW"/>
    <property type="match status" value="1"/>
</dbReference>
<dbReference type="GO" id="GO:0032784">
    <property type="term" value="P:regulation of DNA-templated transcription elongation"/>
    <property type="evidence" value="ECO:0007669"/>
    <property type="project" value="InterPro"/>
</dbReference>
<dbReference type="SUPFAM" id="SSF82679">
    <property type="entry name" value="N-utilization substance G protein NusG, N-terminal domain"/>
    <property type="match status" value="1"/>
</dbReference>
<evidence type="ECO:0000259" key="6">
    <source>
        <dbReference type="SMART" id="SM00739"/>
    </source>
</evidence>
<dbReference type="InterPro" id="IPR005824">
    <property type="entry name" value="KOW"/>
</dbReference>
<dbReference type="Gene3D" id="2.30.30.30">
    <property type="match status" value="1"/>
</dbReference>
<dbReference type="InterPro" id="IPR036735">
    <property type="entry name" value="NGN_dom_sf"/>
</dbReference>
<feature type="region of interest" description="Disordered" evidence="4">
    <location>
        <begin position="137"/>
        <end position="175"/>
    </location>
</feature>
<dbReference type="Gramene" id="CDF35969">
    <property type="protein sequence ID" value="CDF35969"/>
    <property type="gene ID" value="CHC_T00004339001"/>
</dbReference>
<dbReference type="GO" id="GO:0005840">
    <property type="term" value="C:ribosome"/>
    <property type="evidence" value="ECO:0007669"/>
    <property type="project" value="InterPro"/>
</dbReference>
<feature type="domain" description="NusG-like N-terminal" evidence="5">
    <location>
        <begin position="238"/>
        <end position="356"/>
    </location>
</feature>
<dbReference type="GO" id="GO:0031564">
    <property type="term" value="P:transcription antitermination"/>
    <property type="evidence" value="ECO:0007669"/>
    <property type="project" value="UniProtKB-KW"/>
</dbReference>
<feature type="compositionally biased region" description="Basic and acidic residues" evidence="4">
    <location>
        <begin position="548"/>
        <end position="585"/>
    </location>
</feature>
<dbReference type="EMBL" id="HG001754">
    <property type="protein sequence ID" value="CDF35969.1"/>
    <property type="molecule type" value="Genomic_DNA"/>
</dbReference>
<keyword evidence="3" id="KW-0804">Transcription</keyword>
<dbReference type="PRINTS" id="PR00338">
    <property type="entry name" value="NUSGTNSCPFCT"/>
</dbReference>
<dbReference type="KEGG" id="ccp:CHC_T00004339001"/>
<dbReference type="AlphaFoldDB" id="R7QD33"/>
<dbReference type="SUPFAM" id="SSF50104">
    <property type="entry name" value="Translation proteins SH3-like domain"/>
    <property type="match status" value="1"/>
</dbReference>
<sequence length="656" mass="71974">MSTRRSGVTAFIGSWATPFTTVGTRPICAHSVDRRQYERAQRISCAIPKEGTGSLSQNVEGKDAKGKEALGISNEPAEAKTPNNSSEVRSSEAEDLSQVEGAMSLEDFGGFDAGLEAAFSRNKETLEQFSMHLDFSERNRGHGASLGPDEEEEGDDDEWEDAKETAVPGAPDEVDRVAVESDEAVAAINEAKTKSNRGTKKSTKGATQKKKSPKSRKKKTETKMTQMEMLNSLEWSTEPRWFFLQVKPGFEQSCAISIRNMAQSLEALEVKEVLVPVTKIMRLTKGGQSVKKEERIFPGYILVLMVMNQQNYADVQRVPNVQWFMGDPNRDRKTGQPFRPPLPVSDAEMKIVFEKVAEAGSAKPEKKTSIRPGDAIEVLSGPFAGNKGRVLAVKPDLHVISARLMMIGREAPVEFEMDQICVVQDVPEADDSSKERTGSWQAGDAPSTPQSRLNKENANRSVSLFGGPGNTADLASPADDLAALLSDDNFETEDDMSSFFGLESNESSKPKTQGDSGKVGRRETGKRRSSKASANEFEISSIFRDEGDHFSFLDEEQDQHITTKRQDSSQFGKEDSRGDALKSSDVDLTSFLSTNEGSDLWGATDKREPEHLSSLSNDEMRTSGALEDGKDNLFDFLDSDPGEDFEEATVLPEVDG</sequence>
<dbReference type="InterPro" id="IPR001062">
    <property type="entry name" value="Transcrpt_antiterm_NusG"/>
</dbReference>
<evidence type="ECO:0000256" key="3">
    <source>
        <dbReference type="ARBA" id="ARBA00023163"/>
    </source>
</evidence>
<feature type="region of interest" description="Disordered" evidence="4">
    <location>
        <begin position="500"/>
        <end position="535"/>
    </location>
</feature>
<keyword evidence="8" id="KW-1185">Reference proteome</keyword>
<dbReference type="PANTHER" id="PTHR30265">
    <property type="entry name" value="RHO-INTERACTING TRANSCRIPTION TERMINATION FACTOR NUSG"/>
    <property type="match status" value="1"/>
</dbReference>
<dbReference type="InterPro" id="IPR008991">
    <property type="entry name" value="Translation_prot_SH3-like_sf"/>
</dbReference>
<dbReference type="InterPro" id="IPR014722">
    <property type="entry name" value="Rib_uL2_dom2"/>
</dbReference>
<dbReference type="GeneID" id="17323506"/>
<evidence type="ECO:0000313" key="7">
    <source>
        <dbReference type="EMBL" id="CDF35969.1"/>
    </source>
</evidence>
<keyword evidence="1" id="KW-0889">Transcription antitermination</keyword>
<feature type="compositionally biased region" description="Polar residues" evidence="4">
    <location>
        <begin position="586"/>
        <end position="597"/>
    </location>
</feature>
<dbReference type="Pfam" id="PF02357">
    <property type="entry name" value="NusG"/>
    <property type="match status" value="1"/>
</dbReference>
<dbReference type="PANTHER" id="PTHR30265:SF4">
    <property type="entry name" value="KOW MOTIF FAMILY PROTEIN, EXPRESSED"/>
    <property type="match status" value="1"/>
</dbReference>
<dbReference type="InterPro" id="IPR006645">
    <property type="entry name" value="NGN-like_dom"/>
</dbReference>
<dbReference type="InterPro" id="IPR043425">
    <property type="entry name" value="NusG-like"/>
</dbReference>
<feature type="region of interest" description="Disordered" evidence="4">
    <location>
        <begin position="188"/>
        <end position="223"/>
    </location>
</feature>
<feature type="compositionally biased region" description="Acidic residues" evidence="4">
    <location>
        <begin position="637"/>
        <end position="647"/>
    </location>
</feature>
<evidence type="ECO:0000259" key="5">
    <source>
        <dbReference type="SMART" id="SM00738"/>
    </source>
</evidence>
<feature type="compositionally biased region" description="Polar residues" evidence="4">
    <location>
        <begin position="504"/>
        <end position="515"/>
    </location>
</feature>
<feature type="region of interest" description="Disordered" evidence="4">
    <location>
        <begin position="427"/>
        <end position="454"/>
    </location>
</feature>
<dbReference type="PROSITE" id="PS01108">
    <property type="entry name" value="RIBOSOMAL_L24"/>
    <property type="match status" value="1"/>
</dbReference>
<feature type="compositionally biased region" description="Basic residues" evidence="4">
    <location>
        <begin position="194"/>
        <end position="220"/>
    </location>
</feature>
<evidence type="ECO:0000313" key="8">
    <source>
        <dbReference type="Proteomes" id="UP000012073"/>
    </source>
</evidence>
<evidence type="ECO:0008006" key="9">
    <source>
        <dbReference type="Google" id="ProtNLM"/>
    </source>
</evidence>
<dbReference type="InterPro" id="IPR005825">
    <property type="entry name" value="Ribosomal_uL24_CS"/>
</dbReference>
<evidence type="ECO:0000256" key="2">
    <source>
        <dbReference type="ARBA" id="ARBA00023015"/>
    </source>
</evidence>
<dbReference type="SMART" id="SM00738">
    <property type="entry name" value="NGN"/>
    <property type="match status" value="1"/>
</dbReference>
<accession>R7QD33</accession>
<organism evidence="7 8">
    <name type="scientific">Chondrus crispus</name>
    <name type="common">Carrageen Irish moss</name>
    <name type="synonym">Polymorpha crispa</name>
    <dbReference type="NCBI Taxonomy" id="2769"/>
    <lineage>
        <taxon>Eukaryota</taxon>
        <taxon>Rhodophyta</taxon>
        <taxon>Florideophyceae</taxon>
        <taxon>Rhodymeniophycidae</taxon>
        <taxon>Gigartinales</taxon>
        <taxon>Gigartinaceae</taxon>
        <taxon>Chondrus</taxon>
    </lineage>
</organism>
<name>R7QD33_CHOCR</name>
<feature type="domain" description="KOW" evidence="6">
    <location>
        <begin position="369"/>
        <end position="396"/>
    </location>
</feature>
<dbReference type="Gene3D" id="3.30.70.940">
    <property type="entry name" value="NusG, N-terminal domain"/>
    <property type="match status" value="1"/>
</dbReference>
<dbReference type="Proteomes" id="UP000012073">
    <property type="component" value="Unassembled WGS sequence"/>
</dbReference>
<dbReference type="GO" id="GO:0006412">
    <property type="term" value="P:translation"/>
    <property type="evidence" value="ECO:0007669"/>
    <property type="project" value="InterPro"/>
</dbReference>
<dbReference type="CDD" id="cd06091">
    <property type="entry name" value="KOW_NusG"/>
    <property type="match status" value="1"/>
</dbReference>
<dbReference type="OrthoDB" id="8300383at2759"/>
<evidence type="ECO:0000256" key="4">
    <source>
        <dbReference type="SAM" id="MobiDB-lite"/>
    </source>
</evidence>
<reference evidence="8" key="1">
    <citation type="journal article" date="2013" name="Proc. Natl. Acad. Sci. U.S.A.">
        <title>Genome structure and metabolic features in the red seaweed Chondrus crispus shed light on evolution of the Archaeplastida.</title>
        <authorList>
            <person name="Collen J."/>
            <person name="Porcel B."/>
            <person name="Carre W."/>
            <person name="Ball S.G."/>
            <person name="Chaparro C."/>
            <person name="Tonon T."/>
            <person name="Barbeyron T."/>
            <person name="Michel G."/>
            <person name="Noel B."/>
            <person name="Valentin K."/>
            <person name="Elias M."/>
            <person name="Artiguenave F."/>
            <person name="Arun A."/>
            <person name="Aury J.M."/>
            <person name="Barbosa-Neto J.F."/>
            <person name="Bothwell J.H."/>
            <person name="Bouget F.Y."/>
            <person name="Brillet L."/>
            <person name="Cabello-Hurtado F."/>
            <person name="Capella-Gutierrez S."/>
            <person name="Charrier B."/>
            <person name="Cladiere L."/>
            <person name="Cock J.M."/>
            <person name="Coelho S.M."/>
            <person name="Colleoni C."/>
            <person name="Czjzek M."/>
            <person name="Da Silva C."/>
            <person name="Delage L."/>
            <person name="Denoeud F."/>
            <person name="Deschamps P."/>
            <person name="Dittami S.M."/>
            <person name="Gabaldon T."/>
            <person name="Gachon C.M."/>
            <person name="Groisillier A."/>
            <person name="Herve C."/>
            <person name="Jabbari K."/>
            <person name="Katinka M."/>
            <person name="Kloareg B."/>
            <person name="Kowalczyk N."/>
            <person name="Labadie K."/>
            <person name="Leblanc C."/>
            <person name="Lopez P.J."/>
            <person name="McLachlan D.H."/>
            <person name="Meslet-Cladiere L."/>
            <person name="Moustafa A."/>
            <person name="Nehr Z."/>
            <person name="Nyvall Collen P."/>
            <person name="Panaud O."/>
            <person name="Partensky F."/>
            <person name="Poulain J."/>
            <person name="Rensing S.A."/>
            <person name="Rousvoal S."/>
            <person name="Samson G."/>
            <person name="Symeonidi A."/>
            <person name="Weissenbach J."/>
            <person name="Zambounis A."/>
            <person name="Wincker P."/>
            <person name="Boyen C."/>
        </authorList>
    </citation>
    <scope>NUCLEOTIDE SEQUENCE [LARGE SCALE GENOMIC DNA]</scope>
    <source>
        <strain evidence="8">cv. Stackhouse</strain>
    </source>
</reference>
<dbReference type="GO" id="GO:0003735">
    <property type="term" value="F:structural constituent of ribosome"/>
    <property type="evidence" value="ECO:0007669"/>
    <property type="project" value="InterPro"/>
</dbReference>
<feature type="compositionally biased region" description="Acidic residues" evidence="4">
    <location>
        <begin position="148"/>
        <end position="161"/>
    </location>
</feature>
<feature type="region of interest" description="Disordered" evidence="4">
    <location>
        <begin position="49"/>
        <end position="97"/>
    </location>
</feature>
<proteinExistence type="predicted"/>
<feature type="region of interest" description="Disordered" evidence="4">
    <location>
        <begin position="548"/>
        <end position="656"/>
    </location>
</feature>